<feature type="region of interest" description="Disordered" evidence="2">
    <location>
        <begin position="243"/>
        <end position="273"/>
    </location>
</feature>
<keyword evidence="1" id="KW-0863">Zinc-finger</keyword>
<dbReference type="PROSITE" id="PS50158">
    <property type="entry name" value="ZF_CCHC"/>
    <property type="match status" value="1"/>
</dbReference>
<gene>
    <name evidence="4" type="ORF">MA16_Dca020715</name>
</gene>
<dbReference type="InterPro" id="IPR001878">
    <property type="entry name" value="Znf_CCHC"/>
</dbReference>
<dbReference type="AlphaFoldDB" id="A0A2I0WIU8"/>
<dbReference type="InterPro" id="IPR054722">
    <property type="entry name" value="PolX-like_BBD"/>
</dbReference>
<keyword evidence="1" id="KW-0862">Zinc</keyword>
<dbReference type="Pfam" id="PF14223">
    <property type="entry name" value="Retrotran_gag_2"/>
    <property type="match status" value="1"/>
</dbReference>
<dbReference type="GO" id="GO:0003676">
    <property type="term" value="F:nucleic acid binding"/>
    <property type="evidence" value="ECO:0007669"/>
    <property type="project" value="InterPro"/>
</dbReference>
<evidence type="ECO:0000313" key="5">
    <source>
        <dbReference type="Proteomes" id="UP000233837"/>
    </source>
</evidence>
<accession>A0A2I0WIU8</accession>
<evidence type="ECO:0000259" key="3">
    <source>
        <dbReference type="PROSITE" id="PS50158"/>
    </source>
</evidence>
<evidence type="ECO:0000256" key="1">
    <source>
        <dbReference type="PROSITE-ProRule" id="PRU00047"/>
    </source>
</evidence>
<organism evidence="4 5">
    <name type="scientific">Dendrobium catenatum</name>
    <dbReference type="NCBI Taxonomy" id="906689"/>
    <lineage>
        <taxon>Eukaryota</taxon>
        <taxon>Viridiplantae</taxon>
        <taxon>Streptophyta</taxon>
        <taxon>Embryophyta</taxon>
        <taxon>Tracheophyta</taxon>
        <taxon>Spermatophyta</taxon>
        <taxon>Magnoliopsida</taxon>
        <taxon>Liliopsida</taxon>
        <taxon>Asparagales</taxon>
        <taxon>Orchidaceae</taxon>
        <taxon>Epidendroideae</taxon>
        <taxon>Malaxideae</taxon>
        <taxon>Dendrobiinae</taxon>
        <taxon>Dendrobium</taxon>
    </lineage>
</organism>
<keyword evidence="5" id="KW-1185">Reference proteome</keyword>
<feature type="compositionally biased region" description="Polar residues" evidence="2">
    <location>
        <begin position="378"/>
        <end position="389"/>
    </location>
</feature>
<dbReference type="PANTHER" id="PTHR47481">
    <property type="match status" value="1"/>
</dbReference>
<evidence type="ECO:0000313" key="4">
    <source>
        <dbReference type="EMBL" id="PKU75581.1"/>
    </source>
</evidence>
<evidence type="ECO:0000256" key="2">
    <source>
        <dbReference type="SAM" id="MobiDB-lite"/>
    </source>
</evidence>
<protein>
    <submittedName>
        <fullName evidence="4">Retrovirus-related Pol polyprotein from transposon TNT 1-94</fullName>
    </submittedName>
</protein>
<dbReference type="Proteomes" id="UP000233837">
    <property type="component" value="Unassembled WGS sequence"/>
</dbReference>
<reference evidence="4 5" key="1">
    <citation type="journal article" date="2016" name="Sci. Rep.">
        <title>The Dendrobium catenatum Lindl. genome sequence provides insights into polysaccharide synthase, floral development and adaptive evolution.</title>
        <authorList>
            <person name="Zhang G.Q."/>
            <person name="Xu Q."/>
            <person name="Bian C."/>
            <person name="Tsai W.C."/>
            <person name="Yeh C.M."/>
            <person name="Liu K.W."/>
            <person name="Yoshida K."/>
            <person name="Zhang L.S."/>
            <person name="Chang S.B."/>
            <person name="Chen F."/>
            <person name="Shi Y."/>
            <person name="Su Y.Y."/>
            <person name="Zhang Y.Q."/>
            <person name="Chen L.J."/>
            <person name="Yin Y."/>
            <person name="Lin M."/>
            <person name="Huang H."/>
            <person name="Deng H."/>
            <person name="Wang Z.W."/>
            <person name="Zhu S.L."/>
            <person name="Zhao X."/>
            <person name="Deng C."/>
            <person name="Niu S.C."/>
            <person name="Huang J."/>
            <person name="Wang M."/>
            <person name="Liu G.H."/>
            <person name="Yang H.J."/>
            <person name="Xiao X.J."/>
            <person name="Hsiao Y.Y."/>
            <person name="Wu W.L."/>
            <person name="Chen Y.Y."/>
            <person name="Mitsuda N."/>
            <person name="Ohme-Takagi M."/>
            <person name="Luo Y.B."/>
            <person name="Van de Peer Y."/>
            <person name="Liu Z.J."/>
        </authorList>
    </citation>
    <scope>NUCLEOTIDE SEQUENCE [LARGE SCALE GENOMIC DNA]</scope>
    <source>
        <tissue evidence="4">The whole plant</tissue>
    </source>
</reference>
<feature type="region of interest" description="Disordered" evidence="2">
    <location>
        <begin position="367"/>
        <end position="389"/>
    </location>
</feature>
<dbReference type="Pfam" id="PF22936">
    <property type="entry name" value="Pol_BBD"/>
    <property type="match status" value="1"/>
</dbReference>
<keyword evidence="1" id="KW-0479">Metal-binding</keyword>
<proteinExistence type="predicted"/>
<feature type="domain" description="CCHC-type" evidence="3">
    <location>
        <begin position="281"/>
        <end position="294"/>
    </location>
</feature>
<dbReference type="GO" id="GO:0008270">
    <property type="term" value="F:zinc ion binding"/>
    <property type="evidence" value="ECO:0007669"/>
    <property type="project" value="UniProtKB-KW"/>
</dbReference>
<reference evidence="4 5" key="2">
    <citation type="journal article" date="2017" name="Nature">
        <title>The Apostasia genome and the evolution of orchids.</title>
        <authorList>
            <person name="Zhang G.Q."/>
            <person name="Liu K.W."/>
            <person name="Li Z."/>
            <person name="Lohaus R."/>
            <person name="Hsiao Y.Y."/>
            <person name="Niu S.C."/>
            <person name="Wang J.Y."/>
            <person name="Lin Y.C."/>
            <person name="Xu Q."/>
            <person name="Chen L.J."/>
            <person name="Yoshida K."/>
            <person name="Fujiwara S."/>
            <person name="Wang Z.W."/>
            <person name="Zhang Y.Q."/>
            <person name="Mitsuda N."/>
            <person name="Wang M."/>
            <person name="Liu G.H."/>
            <person name="Pecoraro L."/>
            <person name="Huang H.X."/>
            <person name="Xiao X.J."/>
            <person name="Lin M."/>
            <person name="Wu X.Y."/>
            <person name="Wu W.L."/>
            <person name="Chen Y.Y."/>
            <person name="Chang S.B."/>
            <person name="Sakamoto S."/>
            <person name="Ohme-Takagi M."/>
            <person name="Yagi M."/>
            <person name="Zeng S.J."/>
            <person name="Shen C.Y."/>
            <person name="Yeh C.M."/>
            <person name="Luo Y.B."/>
            <person name="Tsai W.C."/>
            <person name="Van de Peer Y."/>
            <person name="Liu Z.J."/>
        </authorList>
    </citation>
    <scope>NUCLEOTIDE SEQUENCE [LARGE SCALE GENOMIC DNA]</scope>
    <source>
        <tissue evidence="4">The whole plant</tissue>
    </source>
</reference>
<dbReference type="EMBL" id="KZ502588">
    <property type="protein sequence ID" value="PKU75581.1"/>
    <property type="molecule type" value="Genomic_DNA"/>
</dbReference>
<name>A0A2I0WIU8_9ASPA</name>
<sequence>MGDQEASSSLPPNSTNTTSLTNDLAIPVSLKFLISNIKNLIPHPLSPENYAIWRLQVCQNFSANGYSDHLTGKCLPPSDSSSAESARWHLIDSHLISALFSSISPPLLPYVITATTSHEVWTTLERRLQSTSRSCVIQLKNELHHIQMNNLTMQQYLSQIKTIVDNIAAAGVNIDPEDVVLHTLNGLPPSYNSFKTAIRTSPLPVDNLYSLLCSEEIHINQDLHKDQSLLNATVLYATSQNQPGNRYQKRFNKPKNTQARQPEDSDNISSSATSSAARPTCQICGKIGHIAINCWHRCNLKFAPTITNGPRAMLAQPSPNSYQPWILDTGATTHLTSDSNMLHQPSPYTGQESVTIANGSSLPIQNYGQGLLPLPDTPRQSSTSSWPST</sequence>
<dbReference type="PANTHER" id="PTHR47481:SF22">
    <property type="entry name" value="RETROTRANSPOSON GAG DOMAIN-CONTAINING PROTEIN"/>
    <property type="match status" value="1"/>
</dbReference>